<name>A0ABT2F636_9STRE</name>
<dbReference type="Gene3D" id="1.20.58.90">
    <property type="match status" value="1"/>
</dbReference>
<gene>
    <name evidence="1" type="ORF">NXS10_02520</name>
</gene>
<proteinExistence type="predicted"/>
<accession>A0ABT2F636</accession>
<keyword evidence="2" id="KW-1185">Reference proteome</keyword>
<dbReference type="Proteomes" id="UP001206548">
    <property type="component" value="Unassembled WGS sequence"/>
</dbReference>
<evidence type="ECO:0000313" key="1">
    <source>
        <dbReference type="EMBL" id="MCS4487850.1"/>
    </source>
</evidence>
<dbReference type="InterPro" id="IPR015026">
    <property type="entry name" value="DUF1912"/>
</dbReference>
<protein>
    <submittedName>
        <fullName evidence="1">DUF1912 family protein</fullName>
    </submittedName>
</protein>
<reference evidence="1 2" key="1">
    <citation type="journal article" date="2023" name="Int. J. Syst. Evol. Microbiol.">
        <title>Streptococcus sciuri sp. nov., Staphylococcus marylandisciuri sp. nov. and Staphylococcus americanisciuri sp. nov., isolated from faeces of eastern grey squirrel (Sciurus carolinensis).</title>
        <authorList>
            <person name="Volokhov D.V."/>
            <person name="Zagorodnyaya T.A."/>
            <person name="Furtak V.A."/>
            <person name="Nattanmai G."/>
            <person name="Randall L."/>
            <person name="Jose S."/>
            <person name="Gao Y."/>
            <person name="Eisenberg T."/>
            <person name="Delmonte P."/>
            <person name="Blom J."/>
            <person name="Mitchell K.K."/>
        </authorList>
    </citation>
    <scope>NUCLEOTIDE SEQUENCE [LARGE SCALE GENOMIC DNA]</scope>
    <source>
        <strain evidence="1 2">SQ9-PEA</strain>
    </source>
</reference>
<organism evidence="1 2">
    <name type="scientific">Streptococcus sciuri</name>
    <dbReference type="NCBI Taxonomy" id="2973939"/>
    <lineage>
        <taxon>Bacteria</taxon>
        <taxon>Bacillati</taxon>
        <taxon>Bacillota</taxon>
        <taxon>Bacilli</taxon>
        <taxon>Lactobacillales</taxon>
        <taxon>Streptococcaceae</taxon>
        <taxon>Streptococcus</taxon>
    </lineage>
</organism>
<dbReference type="InterPro" id="IPR038024">
    <property type="entry name" value="SPy1572-like_sf"/>
</dbReference>
<dbReference type="Pfam" id="PF08930">
    <property type="entry name" value="DUF1912"/>
    <property type="match status" value="1"/>
</dbReference>
<dbReference type="SUPFAM" id="SSF140121">
    <property type="entry name" value="SPy1572-like"/>
    <property type="match status" value="1"/>
</dbReference>
<dbReference type="EMBL" id="JANUXX010000001">
    <property type="protein sequence ID" value="MCS4487850.1"/>
    <property type="molecule type" value="Genomic_DNA"/>
</dbReference>
<comment type="caution">
    <text evidence="1">The sequence shown here is derived from an EMBL/GenBank/DDBJ whole genome shotgun (WGS) entry which is preliminary data.</text>
</comment>
<sequence length="84" mass="10012">MEKAELFLKEFESWLDTQVMINQMAMAESEKEFKKSKDEEARDAFIRYESKLDAYRFLQGKLANYHAGKNFHDLPDELLGKRVY</sequence>
<evidence type="ECO:0000313" key="2">
    <source>
        <dbReference type="Proteomes" id="UP001206548"/>
    </source>
</evidence>
<dbReference type="RefSeq" id="WP_259137292.1">
    <property type="nucleotide sequence ID" value="NZ_JANUXX010000001.1"/>
</dbReference>